<proteinExistence type="predicted"/>
<sequence length="781" mass="82595">MHLPSFFWALLALVHIADVHASVTVYGQVPYNEFTKTASAALETYTAHAMYDPTNLNPPPLPVPPPATQFSLTLQATSAQQGGLSQAVSGTFWGISVEMSVANQVFGKNSSILQVPFLNLMSLLKARAGGVHIRVGGNTQETASMIPDGTSLPNGTILEKGPPNVATGTPSLLVSPDFMYMLNNISFLLGDTVKWFIGVPMNDTNNPRLQIAEYAEEILGDNLLGLQVGNEPDLYGQDGLGGRTAAYTPQNYVTEFGQMMTAINNDAKISVKNKIVGPSVGPGSKNWTTFEIFSLGYLQSYASNLGFISVEKYFDNNCAAAFPNSTAKNGPIINPQDEIANFTSHAAGLEIVAEFANTSISAQQAKLPLLMFETNSASCGGFPGISNTYASALWGLDYGLTMAAAGFSGAHLHVSGSTVYYNPFTPPPTNQSSFRQWTISPIFYTNLVMAEILGPTNTAQVVDLQANTGSNSTPAFGIYENGKPARVALFNFLTDPSGASTYTASIGISSTVSQVTVKYLTADSVTQKTNISWAGQNFGGVFESDGRLQGNLSIDTVACSNNICQIKVPAPGFALVSFVDTAFTQTSSAAPIATYSTTTTTGFQRASPSVTVDPSVLATSNGHNANDLLAGGRTSQLAPKGEASGISTKTIAIISGSVGGAVLLMVLGCVWCCCRRRAGGKYAKLDDAAPMAATEVHAYVPYNQTRYETAWDELQRDDALRSSSATAYSTNRSSTAYDPSRSSMARDGSSTARKGSSTAYDANRVSTASWAPNFRASTSHN</sequence>
<evidence type="ECO:0000256" key="2">
    <source>
        <dbReference type="SAM" id="Phobius"/>
    </source>
</evidence>
<feature type="chain" id="PRO_5007880463" evidence="3">
    <location>
        <begin position="22"/>
        <end position="781"/>
    </location>
</feature>
<feature type="domain" description="Beta-glucuronidase C-terminal" evidence="4">
    <location>
        <begin position="475"/>
        <end position="575"/>
    </location>
</feature>
<name>A0A166U9N6_9AGAM</name>
<organism evidence="5 6">
    <name type="scientific">Athelia psychrophila</name>
    <dbReference type="NCBI Taxonomy" id="1759441"/>
    <lineage>
        <taxon>Eukaryota</taxon>
        <taxon>Fungi</taxon>
        <taxon>Dikarya</taxon>
        <taxon>Basidiomycota</taxon>
        <taxon>Agaricomycotina</taxon>
        <taxon>Agaricomycetes</taxon>
        <taxon>Agaricomycetidae</taxon>
        <taxon>Atheliales</taxon>
        <taxon>Atheliaceae</taxon>
        <taxon>Athelia</taxon>
    </lineage>
</organism>
<dbReference type="OrthoDB" id="2796951at2759"/>
<dbReference type="EMBL" id="KV417489">
    <property type="protein sequence ID" value="KZP31469.1"/>
    <property type="molecule type" value="Genomic_DNA"/>
</dbReference>
<keyword evidence="2" id="KW-1133">Transmembrane helix</keyword>
<evidence type="ECO:0000313" key="5">
    <source>
        <dbReference type="EMBL" id="KZP31469.1"/>
    </source>
</evidence>
<evidence type="ECO:0000256" key="3">
    <source>
        <dbReference type="SAM" id="SignalP"/>
    </source>
</evidence>
<reference evidence="5 6" key="1">
    <citation type="journal article" date="2016" name="Mol. Biol. Evol.">
        <title>Comparative Genomics of Early-Diverging Mushroom-Forming Fungi Provides Insights into the Origins of Lignocellulose Decay Capabilities.</title>
        <authorList>
            <person name="Nagy L.G."/>
            <person name="Riley R."/>
            <person name="Tritt A."/>
            <person name="Adam C."/>
            <person name="Daum C."/>
            <person name="Floudas D."/>
            <person name="Sun H."/>
            <person name="Yadav J.S."/>
            <person name="Pangilinan J."/>
            <person name="Larsson K.H."/>
            <person name="Matsuura K."/>
            <person name="Barry K."/>
            <person name="Labutti K."/>
            <person name="Kuo R."/>
            <person name="Ohm R.A."/>
            <person name="Bhattacharya S.S."/>
            <person name="Shirouzu T."/>
            <person name="Yoshinaga Y."/>
            <person name="Martin F.M."/>
            <person name="Grigoriev I.V."/>
            <person name="Hibbett D.S."/>
        </authorList>
    </citation>
    <scope>NUCLEOTIDE SEQUENCE [LARGE SCALE GENOMIC DNA]</scope>
    <source>
        <strain evidence="5 6">CBS 109695</strain>
    </source>
</reference>
<evidence type="ECO:0000256" key="1">
    <source>
        <dbReference type="SAM" id="MobiDB-lite"/>
    </source>
</evidence>
<feature type="region of interest" description="Disordered" evidence="1">
    <location>
        <begin position="722"/>
        <end position="761"/>
    </location>
</feature>
<accession>A0A166U9N6</accession>
<keyword evidence="3" id="KW-0732">Signal</keyword>
<dbReference type="PANTHER" id="PTHR36183:SF2">
    <property type="entry name" value="BETA-GLUCURONIDASE C-TERMINAL DOMAIN-CONTAINING PROTEIN"/>
    <property type="match status" value="1"/>
</dbReference>
<dbReference type="PANTHER" id="PTHR36183">
    <property type="entry name" value="BETA-GLUCURONIDASE"/>
    <property type="match status" value="1"/>
</dbReference>
<evidence type="ECO:0000259" key="4">
    <source>
        <dbReference type="Pfam" id="PF16862"/>
    </source>
</evidence>
<keyword evidence="2" id="KW-0472">Membrane</keyword>
<feature type="transmembrane region" description="Helical" evidence="2">
    <location>
        <begin position="651"/>
        <end position="674"/>
    </location>
</feature>
<dbReference type="AlphaFoldDB" id="A0A166U9N6"/>
<dbReference type="InterPro" id="IPR031728">
    <property type="entry name" value="GlcAase_C"/>
</dbReference>
<dbReference type="GO" id="GO:0016787">
    <property type="term" value="F:hydrolase activity"/>
    <property type="evidence" value="ECO:0007669"/>
    <property type="project" value="UniProtKB-KW"/>
</dbReference>
<dbReference type="Pfam" id="PF16862">
    <property type="entry name" value="Glyco_hydro_79C"/>
    <property type="match status" value="1"/>
</dbReference>
<feature type="signal peptide" evidence="3">
    <location>
        <begin position="1"/>
        <end position="21"/>
    </location>
</feature>
<keyword evidence="5" id="KW-0378">Hydrolase</keyword>
<keyword evidence="6" id="KW-1185">Reference proteome</keyword>
<dbReference type="Proteomes" id="UP000076532">
    <property type="component" value="Unassembled WGS sequence"/>
</dbReference>
<gene>
    <name evidence="5" type="ORF">FIBSPDRAFT_1037460</name>
</gene>
<evidence type="ECO:0000313" key="6">
    <source>
        <dbReference type="Proteomes" id="UP000076532"/>
    </source>
</evidence>
<dbReference type="SUPFAM" id="SSF51445">
    <property type="entry name" value="(Trans)glycosidases"/>
    <property type="match status" value="1"/>
</dbReference>
<keyword evidence="2" id="KW-0812">Transmembrane</keyword>
<dbReference type="STRING" id="436010.A0A166U9N6"/>
<dbReference type="InterPro" id="IPR017853">
    <property type="entry name" value="GH"/>
</dbReference>
<protein>
    <submittedName>
        <fullName evidence="5">Glycoside hydrolase family 79 protein</fullName>
    </submittedName>
</protein>
<dbReference type="Gene3D" id="3.20.20.80">
    <property type="entry name" value="Glycosidases"/>
    <property type="match status" value="1"/>
</dbReference>
<dbReference type="InterPro" id="IPR052974">
    <property type="entry name" value="GH79_Enzymes"/>
</dbReference>